<keyword evidence="3" id="KW-1003">Cell membrane</keyword>
<sequence length="235" mass="25488">MELVHFMVNFFREGGFFLYPLAAIWVVGVAITIERTIYLTNETTQNRRIWSQVVPLINSGNFKQVMAITSKSKSSIATVLNYGIARLASARRRDDVEKAMDESLLEIIPRTEKRTHYLSALANIGMLTGLLGTVIGLIAAFASIAQANPAEKASLLAASISVAMNNTASGLFVAITLLLAHMFLEAKTTKMIDSLEIASVKFMNSVVERRQDVEGGSDDLAAASHARGRAAHGMA</sequence>
<organism evidence="11 12">
    <name type="scientific">Steroidobacter gossypii</name>
    <dbReference type="NCBI Taxonomy" id="2805490"/>
    <lineage>
        <taxon>Bacteria</taxon>
        <taxon>Pseudomonadati</taxon>
        <taxon>Pseudomonadota</taxon>
        <taxon>Gammaproteobacteria</taxon>
        <taxon>Steroidobacterales</taxon>
        <taxon>Steroidobacteraceae</taxon>
        <taxon>Steroidobacter</taxon>
    </lineage>
</organism>
<keyword evidence="12" id="KW-1185">Reference proteome</keyword>
<evidence type="ECO:0000256" key="1">
    <source>
        <dbReference type="ARBA" id="ARBA00004651"/>
    </source>
</evidence>
<comment type="similarity">
    <text evidence="8">Belongs to the exbB/tolQ family.</text>
</comment>
<evidence type="ECO:0000256" key="6">
    <source>
        <dbReference type="ARBA" id="ARBA00022989"/>
    </source>
</evidence>
<comment type="subcellular location">
    <subcellularLocation>
        <location evidence="1">Cell membrane</location>
        <topology evidence="1">Multi-pass membrane protein</topology>
    </subcellularLocation>
    <subcellularLocation>
        <location evidence="8">Membrane</location>
        <topology evidence="8">Multi-pass membrane protein</topology>
    </subcellularLocation>
</comment>
<feature type="transmembrane region" description="Helical" evidence="9">
    <location>
        <begin position="16"/>
        <end position="38"/>
    </location>
</feature>
<accession>A0ABS1X250</accession>
<gene>
    <name evidence="11" type="ORF">JM946_21480</name>
</gene>
<feature type="transmembrane region" description="Helical" evidence="9">
    <location>
        <begin position="156"/>
        <end position="184"/>
    </location>
</feature>
<dbReference type="PANTHER" id="PTHR30625:SF15">
    <property type="entry name" value="BIOPOLYMER TRANSPORT PROTEIN EXBB"/>
    <property type="match status" value="1"/>
</dbReference>
<dbReference type="InterPro" id="IPR050790">
    <property type="entry name" value="ExbB/TolQ_transport"/>
</dbReference>
<keyword evidence="7 9" id="KW-0472">Membrane</keyword>
<evidence type="ECO:0000256" key="2">
    <source>
        <dbReference type="ARBA" id="ARBA00022448"/>
    </source>
</evidence>
<protein>
    <submittedName>
        <fullName evidence="11">MotA/TolQ/ExbB proton channel family protein</fullName>
    </submittedName>
</protein>
<keyword evidence="4 9" id="KW-0812">Transmembrane</keyword>
<dbReference type="EMBL" id="JAEVLS010000005">
    <property type="protein sequence ID" value="MBM0107318.1"/>
    <property type="molecule type" value="Genomic_DNA"/>
</dbReference>
<evidence type="ECO:0000256" key="5">
    <source>
        <dbReference type="ARBA" id="ARBA00022927"/>
    </source>
</evidence>
<keyword evidence="2 8" id="KW-0813">Transport</keyword>
<keyword evidence="5 8" id="KW-0653">Protein transport</keyword>
<dbReference type="RefSeq" id="WP_203169432.1">
    <property type="nucleotide sequence ID" value="NZ_JAEVLS010000005.1"/>
</dbReference>
<evidence type="ECO:0000313" key="11">
    <source>
        <dbReference type="EMBL" id="MBM0107318.1"/>
    </source>
</evidence>
<evidence type="ECO:0000313" key="12">
    <source>
        <dbReference type="Proteomes" id="UP000661077"/>
    </source>
</evidence>
<evidence type="ECO:0000259" key="10">
    <source>
        <dbReference type="Pfam" id="PF01618"/>
    </source>
</evidence>
<dbReference type="Pfam" id="PF01618">
    <property type="entry name" value="MotA_ExbB"/>
    <property type="match status" value="1"/>
</dbReference>
<name>A0ABS1X250_9GAMM</name>
<evidence type="ECO:0000256" key="8">
    <source>
        <dbReference type="RuleBase" id="RU004057"/>
    </source>
</evidence>
<dbReference type="Proteomes" id="UP000661077">
    <property type="component" value="Unassembled WGS sequence"/>
</dbReference>
<feature type="transmembrane region" description="Helical" evidence="9">
    <location>
        <begin position="120"/>
        <end position="144"/>
    </location>
</feature>
<dbReference type="InterPro" id="IPR002898">
    <property type="entry name" value="MotA_ExbB_proton_chnl"/>
</dbReference>
<evidence type="ECO:0000256" key="7">
    <source>
        <dbReference type="ARBA" id="ARBA00023136"/>
    </source>
</evidence>
<keyword evidence="6 9" id="KW-1133">Transmembrane helix</keyword>
<evidence type="ECO:0000256" key="9">
    <source>
        <dbReference type="SAM" id="Phobius"/>
    </source>
</evidence>
<evidence type="ECO:0000256" key="3">
    <source>
        <dbReference type="ARBA" id="ARBA00022475"/>
    </source>
</evidence>
<proteinExistence type="inferred from homology"/>
<evidence type="ECO:0000256" key="4">
    <source>
        <dbReference type="ARBA" id="ARBA00022692"/>
    </source>
</evidence>
<reference evidence="11 12" key="1">
    <citation type="journal article" date="2021" name="Int. J. Syst. Evol. Microbiol.">
        <title>Steroidobacter gossypii sp. nov., isolated from soil of cotton cropping field.</title>
        <authorList>
            <person name="Huang R."/>
            <person name="Yang S."/>
            <person name="Zhen C."/>
            <person name="Liu W."/>
        </authorList>
    </citation>
    <scope>NUCLEOTIDE SEQUENCE [LARGE SCALE GENOMIC DNA]</scope>
    <source>
        <strain evidence="11 12">S1-65</strain>
    </source>
</reference>
<comment type="caution">
    <text evidence="11">The sequence shown here is derived from an EMBL/GenBank/DDBJ whole genome shotgun (WGS) entry which is preliminary data.</text>
</comment>
<feature type="domain" description="MotA/TolQ/ExbB proton channel" evidence="10">
    <location>
        <begin position="73"/>
        <end position="196"/>
    </location>
</feature>
<dbReference type="PANTHER" id="PTHR30625">
    <property type="entry name" value="PROTEIN TOLQ"/>
    <property type="match status" value="1"/>
</dbReference>